<keyword evidence="2" id="KW-0732">Signal</keyword>
<feature type="region of interest" description="Disordered" evidence="1">
    <location>
        <begin position="182"/>
        <end position="232"/>
    </location>
</feature>
<evidence type="ECO:0000256" key="1">
    <source>
        <dbReference type="SAM" id="MobiDB-lite"/>
    </source>
</evidence>
<feature type="chain" id="PRO_5012326304" evidence="2">
    <location>
        <begin position="20"/>
        <end position="232"/>
    </location>
</feature>
<evidence type="ECO:0000313" key="3">
    <source>
        <dbReference type="EMBL" id="ORE13598.1"/>
    </source>
</evidence>
<evidence type="ECO:0000256" key="2">
    <source>
        <dbReference type="SAM" id="SignalP"/>
    </source>
</evidence>
<evidence type="ECO:0000313" key="4">
    <source>
        <dbReference type="Proteomes" id="UP000242381"/>
    </source>
</evidence>
<dbReference type="EMBL" id="KV921524">
    <property type="protein sequence ID" value="ORE13598.1"/>
    <property type="molecule type" value="Genomic_DNA"/>
</dbReference>
<feature type="compositionally biased region" description="Basic and acidic residues" evidence="1">
    <location>
        <begin position="222"/>
        <end position="232"/>
    </location>
</feature>
<sequence length="232" mass="26660">MKIGLVELLLLLFFPCTFCETKEAMLLSLLVFAYFHEAMKLIRRQKDEKAQSRASLQALHRQSSHIDQQMQLKLDTISQEMACIKETMNEHIAYMNHVVNQERVNQETALAREIVSRDIVQIKHMLHEAMVNQELDHQNIASINESLKHIVGTRLACVQDKISHLEKSIIQIHEQQQAKVKVEEPFNEPESPSLSASHSVIIKEHPDDPLDSLPRPPSMDSIKSDPFEIVEK</sequence>
<accession>A0A1X0RNX1</accession>
<proteinExistence type="predicted"/>
<reference evidence="3 4" key="1">
    <citation type="journal article" date="2016" name="Proc. Natl. Acad. Sci. U.S.A.">
        <title>Lipid metabolic changes in an early divergent fungus govern the establishment of a mutualistic symbiosis with endobacteria.</title>
        <authorList>
            <person name="Lastovetsky O.A."/>
            <person name="Gaspar M.L."/>
            <person name="Mondo S.J."/>
            <person name="LaButti K.M."/>
            <person name="Sandor L."/>
            <person name="Grigoriev I.V."/>
            <person name="Henry S.A."/>
            <person name="Pawlowska T.E."/>
        </authorList>
    </citation>
    <scope>NUCLEOTIDE SEQUENCE [LARGE SCALE GENOMIC DNA]</scope>
    <source>
        <strain evidence="3 4">ATCC 11559</strain>
    </source>
</reference>
<feature type="signal peptide" evidence="2">
    <location>
        <begin position="1"/>
        <end position="19"/>
    </location>
</feature>
<organism evidence="3 4">
    <name type="scientific">Rhizopus microsporus</name>
    <dbReference type="NCBI Taxonomy" id="58291"/>
    <lineage>
        <taxon>Eukaryota</taxon>
        <taxon>Fungi</taxon>
        <taxon>Fungi incertae sedis</taxon>
        <taxon>Mucoromycota</taxon>
        <taxon>Mucoromycotina</taxon>
        <taxon>Mucoromycetes</taxon>
        <taxon>Mucorales</taxon>
        <taxon>Mucorineae</taxon>
        <taxon>Rhizopodaceae</taxon>
        <taxon>Rhizopus</taxon>
    </lineage>
</organism>
<protein>
    <submittedName>
        <fullName evidence="3">Uncharacterized protein</fullName>
    </submittedName>
</protein>
<name>A0A1X0RNX1_RHIZD</name>
<dbReference type="AlphaFoldDB" id="A0A1X0RNX1"/>
<gene>
    <name evidence="3" type="ORF">BCV71DRAFT_294132</name>
</gene>
<dbReference type="VEuPathDB" id="FungiDB:BCV72DRAFT_307966"/>
<dbReference type="Proteomes" id="UP000242381">
    <property type="component" value="Unassembled WGS sequence"/>
</dbReference>